<reference evidence="3 4" key="1">
    <citation type="submission" date="2019-07" db="EMBL/GenBank/DDBJ databases">
        <title>Genomic Encyclopedia of Archaeal and Bacterial Type Strains, Phase II (KMG-II): from individual species to whole genera.</title>
        <authorList>
            <person name="Goeker M."/>
        </authorList>
    </citation>
    <scope>NUCLEOTIDE SEQUENCE [LARGE SCALE GENOMIC DNA]</scope>
    <source>
        <strain evidence="3 4">DSM 18850</strain>
    </source>
</reference>
<dbReference type="InterPro" id="IPR035402">
    <property type="entry name" value="DgcN-like_N"/>
</dbReference>
<dbReference type="Gene3D" id="3.40.50.300">
    <property type="entry name" value="P-loop containing nucleotide triphosphate hydrolases"/>
    <property type="match status" value="1"/>
</dbReference>
<dbReference type="PANTHER" id="PTHR40690">
    <property type="entry name" value="GLL3100 PROTEIN"/>
    <property type="match status" value="1"/>
</dbReference>
<dbReference type="Pfam" id="PF17396">
    <property type="entry name" value="DUF1611_N"/>
    <property type="match status" value="1"/>
</dbReference>
<dbReference type="Pfam" id="PF07755">
    <property type="entry name" value="DUF1611"/>
    <property type="match status" value="1"/>
</dbReference>
<feature type="domain" description="D-glutamate N-acetyltransferase-like N-terminal" evidence="2">
    <location>
        <begin position="39"/>
        <end position="133"/>
    </location>
</feature>
<protein>
    <submittedName>
        <fullName evidence="3">Putative NAD-dependent epimerase/dehydratase family protein</fullName>
    </submittedName>
</protein>
<dbReference type="InterPro" id="IPR027417">
    <property type="entry name" value="P-loop_NTPase"/>
</dbReference>
<evidence type="ECO:0000313" key="4">
    <source>
        <dbReference type="Proteomes" id="UP000325105"/>
    </source>
</evidence>
<dbReference type="SUPFAM" id="SSF52540">
    <property type="entry name" value="P-loop containing nucleoside triphosphate hydrolases"/>
    <property type="match status" value="1"/>
</dbReference>
<organism evidence="3 4">
    <name type="scientific">Sphingobacterium allocomposti</name>
    <dbReference type="NCBI Taxonomy" id="415956"/>
    <lineage>
        <taxon>Bacteria</taxon>
        <taxon>Pseudomonadati</taxon>
        <taxon>Bacteroidota</taxon>
        <taxon>Sphingobacteriia</taxon>
        <taxon>Sphingobacteriales</taxon>
        <taxon>Sphingobacteriaceae</taxon>
        <taxon>Sphingobacterium</taxon>
    </lineage>
</organism>
<comment type="caution">
    <text evidence="3">The sequence shown here is derived from an EMBL/GenBank/DDBJ whole genome shotgun (WGS) entry which is preliminary data.</text>
</comment>
<gene>
    <name evidence="3" type="ORF">BC792_12822</name>
</gene>
<dbReference type="InterPro" id="IPR011669">
    <property type="entry name" value="DgcN-like"/>
</dbReference>
<dbReference type="Proteomes" id="UP000325105">
    <property type="component" value="Unassembled WGS sequence"/>
</dbReference>
<evidence type="ECO:0000259" key="1">
    <source>
        <dbReference type="Pfam" id="PF07755"/>
    </source>
</evidence>
<dbReference type="InterPro" id="IPR035086">
    <property type="entry name" value="DgcN-like_C"/>
</dbReference>
<accession>A0A5S5CZW0</accession>
<dbReference type="RefSeq" id="WP_148910090.1">
    <property type="nucleotide sequence ID" value="NZ_VNHX01000028.1"/>
</dbReference>
<name>A0A5S5CZW0_9SPHI</name>
<dbReference type="AlphaFoldDB" id="A0A5S5CZW0"/>
<proteinExistence type="predicted"/>
<evidence type="ECO:0000313" key="3">
    <source>
        <dbReference type="EMBL" id="TYP89303.1"/>
    </source>
</evidence>
<evidence type="ECO:0000259" key="2">
    <source>
        <dbReference type="Pfam" id="PF17396"/>
    </source>
</evidence>
<dbReference type="EMBL" id="VNHX01000028">
    <property type="protein sequence ID" value="TYP89303.1"/>
    <property type="molecule type" value="Genomic_DNA"/>
</dbReference>
<sequence length="351" mass="38047">METAIILTTGLLDTGDAKTAHGLIRTSERYRIVGVVDDRHAGRDAGQVIDGAPRNIPVVATIEEAMAFRPAWCIVGVATMGGKFPDRMLADVRIALANGISIVNGLHDCLSDRPEMVLLAQENKAKLVDIRKPKGFSELHFWSGEVLNIDTPVLAVIGTDCALGKRTACKMLTSLAAEAGIRAEMIYTGQTGWLQGGRYGFIFDSTLNDFVSGELEHAILQCVREQNPDLILLEGQSALRNPSGPAGAELIRSGAAKQVVLVHAPKRKHYEHTPEWGEIPSVTSEIELIAAYGAKVVAIAINTEGCSYDEANVFQREYQQQFGIPVSLPLSDGCRPILPVLKRLVGKEDLR</sequence>
<dbReference type="Gene3D" id="3.40.50.720">
    <property type="entry name" value="NAD(P)-binding Rossmann-like Domain"/>
    <property type="match status" value="1"/>
</dbReference>
<dbReference type="PANTHER" id="PTHR40690:SF1">
    <property type="entry name" value="DUF1611 DOMAIN-CONTAINING PROTEIN"/>
    <property type="match status" value="1"/>
</dbReference>
<dbReference type="PIRSF" id="PIRSF026760">
    <property type="entry name" value="UCP026760"/>
    <property type="match status" value="1"/>
</dbReference>
<feature type="domain" description="D-glutamate N-acetyltransferase-like C-terminal" evidence="1">
    <location>
        <begin position="141"/>
        <end position="337"/>
    </location>
</feature>
<dbReference type="OrthoDB" id="9778498at2"/>
<keyword evidence="4" id="KW-1185">Reference proteome</keyword>